<evidence type="ECO:0000256" key="3">
    <source>
        <dbReference type="ARBA" id="ARBA00022840"/>
    </source>
</evidence>
<keyword evidence="6 8" id="KW-0505">Motor protein</keyword>
<dbReference type="InterPro" id="IPR036961">
    <property type="entry name" value="Kinesin_motor_dom_sf"/>
</dbReference>
<keyword evidence="2 8" id="KW-0547">Nucleotide-binding</keyword>
<name>A0A0A1TXS3_ENTIV</name>
<feature type="non-terminal residue" evidence="10">
    <location>
        <position position="250"/>
    </location>
</feature>
<keyword evidence="5 8" id="KW-0518">Myosin</keyword>
<evidence type="ECO:0000256" key="1">
    <source>
        <dbReference type="ARBA" id="ARBA00008314"/>
    </source>
</evidence>
<keyword evidence="4" id="KW-0175">Coiled coil</keyword>
<evidence type="ECO:0000256" key="4">
    <source>
        <dbReference type="ARBA" id="ARBA00023054"/>
    </source>
</evidence>
<protein>
    <submittedName>
        <fullName evidence="10">Myosin heavy chain</fullName>
    </submittedName>
</protein>
<dbReference type="PROSITE" id="PS51456">
    <property type="entry name" value="MYOSIN_MOTOR"/>
    <property type="match status" value="1"/>
</dbReference>
<evidence type="ECO:0000259" key="9">
    <source>
        <dbReference type="PROSITE" id="PS51456"/>
    </source>
</evidence>
<evidence type="ECO:0000313" key="10">
    <source>
        <dbReference type="EMBL" id="ELP86197.1"/>
    </source>
</evidence>
<dbReference type="GO" id="GO:0000146">
    <property type="term" value="F:microfilament motor activity"/>
    <property type="evidence" value="ECO:0007669"/>
    <property type="project" value="TreeGrafter"/>
</dbReference>
<dbReference type="GO" id="GO:0016020">
    <property type="term" value="C:membrane"/>
    <property type="evidence" value="ECO:0007669"/>
    <property type="project" value="TreeGrafter"/>
</dbReference>
<dbReference type="Proteomes" id="UP000014680">
    <property type="component" value="Unassembled WGS sequence"/>
</dbReference>
<feature type="domain" description="Myosin motor" evidence="9">
    <location>
        <begin position="84"/>
        <end position="250"/>
    </location>
</feature>
<dbReference type="Pfam" id="PF00063">
    <property type="entry name" value="Myosin_head"/>
    <property type="match status" value="1"/>
</dbReference>
<evidence type="ECO:0000256" key="8">
    <source>
        <dbReference type="PROSITE-ProRule" id="PRU00782"/>
    </source>
</evidence>
<dbReference type="EMBL" id="KB207015">
    <property type="protein sequence ID" value="ELP86197.1"/>
    <property type="molecule type" value="Genomic_DNA"/>
</dbReference>
<dbReference type="GO" id="GO:0005524">
    <property type="term" value="F:ATP binding"/>
    <property type="evidence" value="ECO:0007669"/>
    <property type="project" value="UniProtKB-UniRule"/>
</dbReference>
<evidence type="ECO:0000256" key="7">
    <source>
        <dbReference type="ARBA" id="ARBA00023203"/>
    </source>
</evidence>
<dbReference type="SMART" id="SM00242">
    <property type="entry name" value="MYSc"/>
    <property type="match status" value="1"/>
</dbReference>
<dbReference type="OrthoDB" id="10055605at2759"/>
<proteinExistence type="inferred from homology"/>
<organism evidence="10 11">
    <name type="scientific">Entamoeba invadens IP1</name>
    <dbReference type="NCBI Taxonomy" id="370355"/>
    <lineage>
        <taxon>Eukaryota</taxon>
        <taxon>Amoebozoa</taxon>
        <taxon>Evosea</taxon>
        <taxon>Archamoebae</taxon>
        <taxon>Mastigamoebida</taxon>
        <taxon>Entamoebidae</taxon>
        <taxon>Entamoeba</taxon>
    </lineage>
</organism>
<dbReference type="InterPro" id="IPR027417">
    <property type="entry name" value="P-loop_NTPase"/>
</dbReference>
<feature type="binding site" evidence="8">
    <location>
        <begin position="180"/>
        <end position="187"/>
    </location>
    <ligand>
        <name>ATP</name>
        <dbReference type="ChEBI" id="CHEBI:30616"/>
    </ligand>
</feature>
<evidence type="ECO:0000256" key="6">
    <source>
        <dbReference type="ARBA" id="ARBA00023175"/>
    </source>
</evidence>
<comment type="caution">
    <text evidence="8">Lacks conserved residue(s) required for the propagation of feature annotation.</text>
</comment>
<dbReference type="PANTHER" id="PTHR13140:SF857">
    <property type="entry name" value="MYOSIN-11"/>
    <property type="match status" value="1"/>
</dbReference>
<accession>A0A0A1TXS3</accession>
<dbReference type="KEGG" id="eiv:EIN_329740"/>
<dbReference type="PANTHER" id="PTHR13140">
    <property type="entry name" value="MYOSIN"/>
    <property type="match status" value="1"/>
</dbReference>
<dbReference type="OMA" id="NIDTCIL"/>
<dbReference type="RefSeq" id="XP_004185543.1">
    <property type="nucleotide sequence ID" value="XM_004185495.1"/>
</dbReference>
<dbReference type="PRINTS" id="PR00193">
    <property type="entry name" value="MYOSINHEAVY"/>
</dbReference>
<reference evidence="10 11" key="1">
    <citation type="submission" date="2012-10" db="EMBL/GenBank/DDBJ databases">
        <authorList>
            <person name="Zafar N."/>
            <person name="Inman J."/>
            <person name="Hall N."/>
            <person name="Lorenzi H."/>
            <person name="Caler E."/>
        </authorList>
    </citation>
    <scope>NUCLEOTIDE SEQUENCE [LARGE SCALE GENOMIC DNA]</scope>
    <source>
        <strain evidence="10 11">IP1</strain>
    </source>
</reference>
<feature type="non-terminal residue" evidence="10">
    <location>
        <position position="1"/>
    </location>
</feature>
<dbReference type="SUPFAM" id="SSF52540">
    <property type="entry name" value="P-loop containing nucleoside triphosphate hydrolases"/>
    <property type="match status" value="1"/>
</dbReference>
<evidence type="ECO:0000256" key="2">
    <source>
        <dbReference type="ARBA" id="ARBA00022741"/>
    </source>
</evidence>
<dbReference type="AlphaFoldDB" id="A0A0A1TXS3"/>
<dbReference type="Gene3D" id="3.40.850.10">
    <property type="entry name" value="Kinesin motor domain"/>
    <property type="match status" value="1"/>
</dbReference>
<keyword evidence="3 8" id="KW-0067">ATP-binding</keyword>
<evidence type="ECO:0000313" key="11">
    <source>
        <dbReference type="Proteomes" id="UP000014680"/>
    </source>
</evidence>
<dbReference type="VEuPathDB" id="AmoebaDB:EIN_329740"/>
<dbReference type="GO" id="GO:0005737">
    <property type="term" value="C:cytoplasm"/>
    <property type="evidence" value="ECO:0007669"/>
    <property type="project" value="TreeGrafter"/>
</dbReference>
<keyword evidence="11" id="KW-1185">Reference proteome</keyword>
<evidence type="ECO:0000256" key="5">
    <source>
        <dbReference type="ARBA" id="ARBA00023123"/>
    </source>
</evidence>
<dbReference type="GO" id="GO:0051015">
    <property type="term" value="F:actin filament binding"/>
    <property type="evidence" value="ECO:0007669"/>
    <property type="project" value="TreeGrafter"/>
</dbReference>
<dbReference type="InterPro" id="IPR001609">
    <property type="entry name" value="Myosin_head_motor_dom-like"/>
</dbReference>
<dbReference type="GeneID" id="14885040"/>
<comment type="similarity">
    <text evidence="1 8">Belongs to the TRAFAC class myosin-kinesin ATPase superfamily. Myosin family.</text>
</comment>
<dbReference type="GO" id="GO:0007015">
    <property type="term" value="P:actin filament organization"/>
    <property type="evidence" value="ECO:0007669"/>
    <property type="project" value="TreeGrafter"/>
</dbReference>
<dbReference type="GO" id="GO:0016459">
    <property type="term" value="C:myosin complex"/>
    <property type="evidence" value="ECO:0007669"/>
    <property type="project" value="UniProtKB-KW"/>
</dbReference>
<keyword evidence="7 8" id="KW-0009">Actin-binding</keyword>
<gene>
    <name evidence="10" type="ORF">EIN_329740</name>
</gene>
<sequence length="250" mass="28445">MANAFGEGSNDDYLKYMIYKLPDDYRDQKLKLVPNGMEIETEYQEFLAAQIKSEQGDNYILETDAGEIKIAKKECYSRNPSKFDGVDDMSQLTQLSEATVLYNLRLRYMKDIIHTYSGLFCVVINPYQFFPIYTHFMINKYTGRRKEEVAPHVYAIAEGALTQMRDLSAQFRNQSILITGESGAGKTENTKRVIQYIATIAGRSNAAMGDIENQLIQLNPMLEAFGNAKTVKNNNSSRFGKFIEIQCQAN</sequence>